<keyword evidence="2" id="KW-0863">Zinc-finger</keyword>
<dbReference type="GO" id="GO:0000976">
    <property type="term" value="F:transcription cis-regulatory region binding"/>
    <property type="evidence" value="ECO:0007669"/>
    <property type="project" value="TreeGrafter"/>
</dbReference>
<gene>
    <name evidence="6" type="ORF">FRX31_025665</name>
</gene>
<dbReference type="PANTHER" id="PTHR31948">
    <property type="entry name" value="ZINC-FINGER HOMEODOMAIN PROTEIN 2"/>
    <property type="match status" value="1"/>
</dbReference>
<evidence type="ECO:0000313" key="7">
    <source>
        <dbReference type="Proteomes" id="UP000554482"/>
    </source>
</evidence>
<dbReference type="Pfam" id="PF04770">
    <property type="entry name" value="ZF-HD_dimer"/>
    <property type="match status" value="1"/>
</dbReference>
<dbReference type="AlphaFoldDB" id="A0A7J6VI09"/>
<evidence type="ECO:0000256" key="3">
    <source>
        <dbReference type="ARBA" id="ARBA00022833"/>
    </source>
</evidence>
<dbReference type="OrthoDB" id="682018at2759"/>
<reference evidence="6 7" key="1">
    <citation type="submission" date="2020-06" db="EMBL/GenBank/DDBJ databases">
        <title>Transcriptomic and genomic resources for Thalictrum thalictroides and T. hernandezii: Facilitating candidate gene discovery in an emerging model plant lineage.</title>
        <authorList>
            <person name="Arias T."/>
            <person name="Riano-Pachon D.M."/>
            <person name="Di Stilio V.S."/>
        </authorList>
    </citation>
    <scope>NUCLEOTIDE SEQUENCE [LARGE SCALE GENOMIC DNA]</scope>
    <source>
        <strain evidence="7">cv. WT478/WT964</strain>
        <tissue evidence="6">Leaves</tissue>
    </source>
</reference>
<evidence type="ECO:0000313" key="6">
    <source>
        <dbReference type="EMBL" id="KAF5184749.1"/>
    </source>
</evidence>
<feature type="region of interest" description="Disordered" evidence="4">
    <location>
        <begin position="70"/>
        <end position="100"/>
    </location>
</feature>
<dbReference type="GO" id="GO:0003700">
    <property type="term" value="F:DNA-binding transcription factor activity"/>
    <property type="evidence" value="ECO:0007669"/>
    <property type="project" value="TreeGrafter"/>
</dbReference>
<feature type="domain" description="ZF-HD dimerization-type" evidence="5">
    <location>
        <begin position="10"/>
        <end position="57"/>
    </location>
</feature>
<dbReference type="InterPro" id="IPR006456">
    <property type="entry name" value="ZF_HD_homeobox_Cys/His_dimer"/>
</dbReference>
<keyword evidence="3" id="KW-0862">Zinc</keyword>
<accession>A0A7J6VI09</accession>
<dbReference type="PROSITE" id="PS51523">
    <property type="entry name" value="ZF_HD_DIMER"/>
    <property type="match status" value="1"/>
</dbReference>
<name>A0A7J6VI09_THATH</name>
<evidence type="ECO:0000256" key="4">
    <source>
        <dbReference type="SAM" id="MobiDB-lite"/>
    </source>
</evidence>
<dbReference type="GO" id="GO:0008270">
    <property type="term" value="F:zinc ion binding"/>
    <property type="evidence" value="ECO:0007669"/>
    <property type="project" value="UniProtKB-KW"/>
</dbReference>
<comment type="caution">
    <text evidence="6">The sequence shown here is derived from an EMBL/GenBank/DDBJ whole genome shotgun (WGS) entry which is preliminary data.</text>
</comment>
<sequence length="100" mass="11254">MKSAGIFTQHNEYLQNHAAHMGLHIVDGCQEYMHGRINELRCDCDACGCHRNFHRKVVVDNLVNVNVNGRRHVSNSQVPGMPGAGQGSVRKRKMEQTDKN</sequence>
<dbReference type="EMBL" id="JABWDY010031647">
    <property type="protein sequence ID" value="KAF5184749.1"/>
    <property type="molecule type" value="Genomic_DNA"/>
</dbReference>
<organism evidence="6 7">
    <name type="scientific">Thalictrum thalictroides</name>
    <name type="common">Rue-anemone</name>
    <name type="synonym">Anemone thalictroides</name>
    <dbReference type="NCBI Taxonomy" id="46969"/>
    <lineage>
        <taxon>Eukaryota</taxon>
        <taxon>Viridiplantae</taxon>
        <taxon>Streptophyta</taxon>
        <taxon>Embryophyta</taxon>
        <taxon>Tracheophyta</taxon>
        <taxon>Spermatophyta</taxon>
        <taxon>Magnoliopsida</taxon>
        <taxon>Ranunculales</taxon>
        <taxon>Ranunculaceae</taxon>
        <taxon>Thalictroideae</taxon>
        <taxon>Thalictrum</taxon>
    </lineage>
</organism>
<evidence type="ECO:0000256" key="2">
    <source>
        <dbReference type="ARBA" id="ARBA00022771"/>
    </source>
</evidence>
<dbReference type="GO" id="GO:0005634">
    <property type="term" value="C:nucleus"/>
    <property type="evidence" value="ECO:0007669"/>
    <property type="project" value="TreeGrafter"/>
</dbReference>
<dbReference type="NCBIfam" id="TIGR01566">
    <property type="entry name" value="ZF_HD_prot_N"/>
    <property type="match status" value="1"/>
</dbReference>
<evidence type="ECO:0000256" key="1">
    <source>
        <dbReference type="ARBA" id="ARBA00022723"/>
    </source>
</evidence>
<keyword evidence="1" id="KW-0479">Metal-binding</keyword>
<dbReference type="GO" id="GO:0050793">
    <property type="term" value="P:regulation of developmental process"/>
    <property type="evidence" value="ECO:0007669"/>
    <property type="project" value="TreeGrafter"/>
</dbReference>
<dbReference type="Proteomes" id="UP000554482">
    <property type="component" value="Unassembled WGS sequence"/>
</dbReference>
<dbReference type="PANTHER" id="PTHR31948:SF140">
    <property type="entry name" value="ZINC-FINGER HOMEODOMAIN PROTEIN 2"/>
    <property type="match status" value="1"/>
</dbReference>
<keyword evidence="7" id="KW-1185">Reference proteome</keyword>
<protein>
    <recommendedName>
        <fullName evidence="5">ZF-HD dimerization-type domain-containing protein</fullName>
    </recommendedName>
</protein>
<evidence type="ECO:0000259" key="5">
    <source>
        <dbReference type="PROSITE" id="PS51523"/>
    </source>
</evidence>
<proteinExistence type="predicted"/>